<dbReference type="InterPro" id="IPR008978">
    <property type="entry name" value="HSP20-like_chaperone"/>
</dbReference>
<reference evidence="3 4" key="1">
    <citation type="submission" date="2017-04" db="EMBL/GenBank/DDBJ databases">
        <title>Genome sequencing of [Candida] sorbophila.</title>
        <authorList>
            <person name="Ahn J.O."/>
        </authorList>
    </citation>
    <scope>NUCLEOTIDE SEQUENCE [LARGE SCALE GENOMIC DNA]</scope>
    <source>
        <strain evidence="3 4">DS02</strain>
    </source>
</reference>
<dbReference type="InterPro" id="IPR048696">
    <property type="entry name" value="SHQ1-like_CS"/>
</dbReference>
<keyword evidence="4" id="KW-1185">Reference proteome</keyword>
<comment type="caution">
    <text evidence="3">The sequence shown here is derived from an EMBL/GenBank/DDBJ whole genome shotgun (WGS) entry which is preliminary data.</text>
</comment>
<evidence type="ECO:0000256" key="1">
    <source>
        <dbReference type="ARBA" id="ARBA00005607"/>
    </source>
</evidence>
<protein>
    <submittedName>
        <fullName evidence="3">Protein shq1</fullName>
    </submittedName>
</protein>
<evidence type="ECO:0000259" key="2">
    <source>
        <dbReference type="PROSITE" id="PS51203"/>
    </source>
</evidence>
<dbReference type="Proteomes" id="UP000238350">
    <property type="component" value="Unassembled WGS sequence"/>
</dbReference>
<sequence>MITPQFEVDQDQDFIYVKIRAPYIKASNVEFEVVDERFVFSLQPYYLRLTFPGKLIEDERLESSYDLSTSTIKCRVAKAVPGQEFEDLDMLTKLLAKKAQVSKPVIEEVGDSAQSAQPPQVDEIDWEVEQVLPEPSISEQKYGFNDQYSQIMGVVIEDGQNDINEIPEPEKTSIQQRLLINSTADELFDIDHYLADLYDSPMIQDFLAWDPPLLELTNADKDRMLKLPKRSYMISNPKHVYLGVVQLLFGFCYDDRTNCRDPTVESPWTIGKLTPLLSCLYGYYDRMLPLVRDCTKRALIFPLYRHWDLTLAVWKDVVSILKQGRKAILACFVKLLSIFESDINACYRQIFLEDYAAWIQYSSEKVISSVTTELESALSRLAKHDMGFDLEEYEEAAQEAMQMDNNELSVTAPDSDDED</sequence>
<dbReference type="PROSITE" id="PS51203">
    <property type="entry name" value="CS"/>
    <property type="match status" value="1"/>
</dbReference>
<dbReference type="GeneID" id="36513894"/>
<dbReference type="GO" id="GO:0005737">
    <property type="term" value="C:cytoplasm"/>
    <property type="evidence" value="ECO:0007669"/>
    <property type="project" value="TreeGrafter"/>
</dbReference>
<dbReference type="STRING" id="45607.A0A2T0FC36"/>
<dbReference type="RefSeq" id="XP_024662471.1">
    <property type="nucleotide sequence ID" value="XM_024806703.1"/>
</dbReference>
<dbReference type="InterPro" id="IPR007052">
    <property type="entry name" value="CS_dom"/>
</dbReference>
<dbReference type="InterPro" id="IPR039742">
    <property type="entry name" value="Shq1"/>
</dbReference>
<dbReference type="PANTHER" id="PTHR12967:SF0">
    <property type="entry name" value="PROTEIN SHQ1 HOMOLOG"/>
    <property type="match status" value="1"/>
</dbReference>
<dbReference type="GO" id="GO:0005654">
    <property type="term" value="C:nucleoplasm"/>
    <property type="evidence" value="ECO:0007669"/>
    <property type="project" value="TreeGrafter"/>
</dbReference>
<dbReference type="Gene3D" id="2.60.40.790">
    <property type="match status" value="1"/>
</dbReference>
<dbReference type="SUPFAM" id="SSF49764">
    <property type="entry name" value="HSP20-like chaperones"/>
    <property type="match status" value="1"/>
</dbReference>
<dbReference type="Pfam" id="PF21413">
    <property type="entry name" value="SHQ1-like_CS"/>
    <property type="match status" value="1"/>
</dbReference>
<dbReference type="OrthoDB" id="73639at2759"/>
<dbReference type="InterPro" id="IPR007009">
    <property type="entry name" value="Shq1_C"/>
</dbReference>
<evidence type="ECO:0000313" key="3">
    <source>
        <dbReference type="EMBL" id="PRT52525.1"/>
    </source>
</evidence>
<dbReference type="EMBL" id="NDIQ01000001">
    <property type="protein sequence ID" value="PRT52525.1"/>
    <property type="molecule type" value="Genomic_DNA"/>
</dbReference>
<dbReference type="Pfam" id="PF04925">
    <property type="entry name" value="SHQ1"/>
    <property type="match status" value="1"/>
</dbReference>
<dbReference type="GO" id="GO:0000493">
    <property type="term" value="P:box H/ACA snoRNP assembly"/>
    <property type="evidence" value="ECO:0007669"/>
    <property type="project" value="InterPro"/>
</dbReference>
<name>A0A2T0FC36_9ASCO</name>
<evidence type="ECO:0000313" key="4">
    <source>
        <dbReference type="Proteomes" id="UP000238350"/>
    </source>
</evidence>
<comment type="similarity">
    <text evidence="1">Belongs to the SHQ1 family.</text>
</comment>
<gene>
    <name evidence="3" type="ORF">B9G98_00145</name>
</gene>
<proteinExistence type="inferred from homology"/>
<accession>A0A2T0FC36</accession>
<organism evidence="3 4">
    <name type="scientific">Wickerhamiella sorbophila</name>
    <dbReference type="NCBI Taxonomy" id="45607"/>
    <lineage>
        <taxon>Eukaryota</taxon>
        <taxon>Fungi</taxon>
        <taxon>Dikarya</taxon>
        <taxon>Ascomycota</taxon>
        <taxon>Saccharomycotina</taxon>
        <taxon>Dipodascomycetes</taxon>
        <taxon>Dipodascales</taxon>
        <taxon>Trichomonascaceae</taxon>
        <taxon>Wickerhamiella</taxon>
    </lineage>
</organism>
<feature type="domain" description="CS" evidence="2">
    <location>
        <begin position="1"/>
        <end position="89"/>
    </location>
</feature>
<dbReference type="PANTHER" id="PTHR12967">
    <property type="entry name" value="PROTEIN SHQ1 HOMOLOG"/>
    <property type="match status" value="1"/>
</dbReference>
<dbReference type="AlphaFoldDB" id="A0A2T0FC36"/>
<dbReference type="GO" id="GO:0051082">
    <property type="term" value="F:unfolded protein binding"/>
    <property type="evidence" value="ECO:0007669"/>
    <property type="project" value="TreeGrafter"/>
</dbReference>